<dbReference type="eggNOG" id="ENOG502QQ6F">
    <property type="taxonomic scope" value="Eukaryota"/>
</dbReference>
<evidence type="ECO:0000313" key="5">
    <source>
        <dbReference type="RefSeq" id="XP_010278971.1"/>
    </source>
</evidence>
<dbReference type="STRING" id="4432.A0A1U8BNG7"/>
<dbReference type="PANTHER" id="PTHR30373">
    <property type="entry name" value="UPF0603 PROTEIN YGCG"/>
    <property type="match status" value="1"/>
</dbReference>
<dbReference type="OMA" id="IPMVTYF"/>
<dbReference type="Pfam" id="PF04536">
    <property type="entry name" value="TPM_phosphatase"/>
    <property type="match status" value="1"/>
</dbReference>
<feature type="domain" description="TPM" evidence="3">
    <location>
        <begin position="109"/>
        <end position="233"/>
    </location>
</feature>
<dbReference type="InterPro" id="IPR007621">
    <property type="entry name" value="TPM_dom"/>
</dbReference>
<gene>
    <name evidence="5" type="primary">LOC104612994</name>
</gene>
<feature type="region of interest" description="Disordered" evidence="1">
    <location>
        <begin position="239"/>
        <end position="260"/>
    </location>
</feature>
<dbReference type="AlphaFoldDB" id="A0A1U8BNG7"/>
<dbReference type="GeneID" id="104612994"/>
<evidence type="ECO:0000256" key="1">
    <source>
        <dbReference type="SAM" id="MobiDB-lite"/>
    </source>
</evidence>
<accession>A0A1U8BNG7</accession>
<organism evidence="4 5">
    <name type="scientific">Nelumbo nucifera</name>
    <name type="common">Sacred lotus</name>
    <dbReference type="NCBI Taxonomy" id="4432"/>
    <lineage>
        <taxon>Eukaryota</taxon>
        <taxon>Viridiplantae</taxon>
        <taxon>Streptophyta</taxon>
        <taxon>Embryophyta</taxon>
        <taxon>Tracheophyta</taxon>
        <taxon>Spermatophyta</taxon>
        <taxon>Magnoliopsida</taxon>
        <taxon>Proteales</taxon>
        <taxon>Nelumbonaceae</taxon>
        <taxon>Nelumbo</taxon>
    </lineage>
</organism>
<keyword evidence="4" id="KW-1185">Reference proteome</keyword>
<dbReference type="RefSeq" id="XP_010278971.1">
    <property type="nucleotide sequence ID" value="XM_010280669.2"/>
</dbReference>
<evidence type="ECO:0000313" key="4">
    <source>
        <dbReference type="Proteomes" id="UP000189703"/>
    </source>
</evidence>
<keyword evidence="2" id="KW-1133">Transmembrane helix</keyword>
<dbReference type="Proteomes" id="UP000189703">
    <property type="component" value="Unplaced"/>
</dbReference>
<keyword evidence="2" id="KW-0472">Membrane</keyword>
<evidence type="ECO:0000259" key="3">
    <source>
        <dbReference type="Pfam" id="PF04536"/>
    </source>
</evidence>
<proteinExistence type="predicted"/>
<dbReference type="GO" id="GO:0010206">
    <property type="term" value="P:photosystem II repair"/>
    <property type="evidence" value="ECO:0000318"/>
    <property type="project" value="GO_Central"/>
</dbReference>
<dbReference type="PANTHER" id="PTHR30373:SF2">
    <property type="entry name" value="UPF0603 PROTEIN YGCG"/>
    <property type="match status" value="1"/>
</dbReference>
<dbReference type="FunCoup" id="A0A1U8BNG7">
    <property type="interactions" value="1461"/>
</dbReference>
<protein>
    <submittedName>
        <fullName evidence="5">UPF0603 protein At1g54780, chloroplastic-like</fullName>
    </submittedName>
</protein>
<name>A0A1U8BNG7_NELNU</name>
<dbReference type="Gene3D" id="3.10.310.50">
    <property type="match status" value="1"/>
</dbReference>
<reference evidence="5" key="1">
    <citation type="submission" date="2025-08" db="UniProtKB">
        <authorList>
            <consortium name="RefSeq"/>
        </authorList>
    </citation>
    <scope>IDENTIFICATION</scope>
</reference>
<evidence type="ECO:0000256" key="2">
    <source>
        <dbReference type="SAM" id="Phobius"/>
    </source>
</evidence>
<dbReference type="KEGG" id="nnu:104612994"/>
<feature type="transmembrane region" description="Helical" evidence="2">
    <location>
        <begin position="268"/>
        <end position="290"/>
    </location>
</feature>
<sequence length="294" mass="31970">METIFSPHSFCPLFGAKSYSSKILLSASLQPRSNSVYFKPINSSLKKPSPSSVATPLSIPRSWVSHVHQGLAALALTLAINFCPISPSGSAIASEFDVLSEGPPTESYVVDDAGVLSRVTRSDLKQLLSDLESRKNFHINFITVRKLTSKADAFEYADQVLERWYPTIEEGNNKGIVVLVTSQKEGAITGGPAFIKAVGDTVLDATVSENLPVLATDEKYNEAVYSTAKRLVASIDGLPDPGGPKFNENKRESNFKTKEETEEKRGQFSLVVGGLLVIAFVVPMAQYYAYVSKK</sequence>
<dbReference type="GO" id="GO:0003993">
    <property type="term" value="F:acid phosphatase activity"/>
    <property type="evidence" value="ECO:0000318"/>
    <property type="project" value="GO_Central"/>
</dbReference>
<dbReference type="OrthoDB" id="5645at2759"/>
<dbReference type="InParanoid" id="A0A1U8BNG7"/>
<feature type="compositionally biased region" description="Basic and acidic residues" evidence="1">
    <location>
        <begin position="247"/>
        <end position="260"/>
    </location>
</feature>
<keyword evidence="2" id="KW-0812">Transmembrane</keyword>